<evidence type="ECO:0000256" key="11">
    <source>
        <dbReference type="ARBA" id="ARBA00023033"/>
    </source>
</evidence>
<evidence type="ECO:0000256" key="8">
    <source>
        <dbReference type="ARBA" id="ARBA00022848"/>
    </source>
</evidence>
<proteinExistence type="evidence at transcript level"/>
<dbReference type="SUPFAM" id="SSF48264">
    <property type="entry name" value="Cytochrome P450"/>
    <property type="match status" value="1"/>
</dbReference>
<evidence type="ECO:0000313" key="15">
    <source>
        <dbReference type="EMBL" id="JAB58568.1"/>
    </source>
</evidence>
<dbReference type="PRINTS" id="PR00385">
    <property type="entry name" value="P450"/>
</dbReference>
<name>U5ELR3_9DIPT</name>
<keyword evidence="6 13" id="KW-0479">Metal-binding</keyword>
<sequence length="495" mass="57092">MIILLILFAIIIALSDYLLKFSVYRYWTRRNIKQLPPTFLVGNFGKLALQQLSLSELIRKLYNDTKNEALIGVYMFYQPTLQINDVKIAKNILQTDFKHFEDRGPNVDVERDPLAGNLFMLSGDAWKNMRSDLTPSFTPGKLKVMFPTILQTANKLLEHIDSISHESSIEIRDMSARFVTDIIASVSFGIEVNSIENPNHIFRVMGRKAIDSNLMNGIRIFLNALAPKLNEYIKVNFVNKESSDFMIDVVRKTVEYRDKNNEERKDFLQLLLQMRDASRNVENGKEMSINEMAAQAAIIYFAGFETTSTTMAFCLYELAKNKEIQRKVQLEIDQLLVDEHNEVTFDTLAKLTYLEKCFDETLRKYPPVPMLNRLCTESYTIPELKITIQKGETVYIPVSGFHHDPKFYPNPNEFIPERFDNIDEMKNVPYYPFGEGPRNCIGLRLGKLNAKVGLAFLLSKYNFEFNEKTPAELKPDPKVVNLIPLNGIHLKIIKR</sequence>
<dbReference type="GO" id="GO:0016705">
    <property type="term" value="F:oxidoreductase activity, acting on paired donors, with incorporation or reduction of molecular oxygen"/>
    <property type="evidence" value="ECO:0007669"/>
    <property type="project" value="InterPro"/>
</dbReference>
<keyword evidence="11 14" id="KW-0503">Monooxygenase</keyword>
<comment type="subcellular location">
    <subcellularLocation>
        <location evidence="3">Endoplasmic reticulum membrane</location>
        <topology evidence="3">Peripheral membrane protein</topology>
    </subcellularLocation>
    <subcellularLocation>
        <location evidence="2">Microsome membrane</location>
        <topology evidence="2">Peripheral membrane protein</topology>
    </subcellularLocation>
</comment>
<evidence type="ECO:0000256" key="3">
    <source>
        <dbReference type="ARBA" id="ARBA00004406"/>
    </source>
</evidence>
<evidence type="ECO:0000256" key="6">
    <source>
        <dbReference type="ARBA" id="ARBA00022723"/>
    </source>
</evidence>
<dbReference type="InterPro" id="IPR036396">
    <property type="entry name" value="Cyt_P450_sf"/>
</dbReference>
<evidence type="ECO:0000256" key="7">
    <source>
        <dbReference type="ARBA" id="ARBA00022824"/>
    </source>
</evidence>
<dbReference type="GO" id="GO:0004497">
    <property type="term" value="F:monooxygenase activity"/>
    <property type="evidence" value="ECO:0007669"/>
    <property type="project" value="UniProtKB-KW"/>
</dbReference>
<keyword evidence="12" id="KW-0472">Membrane</keyword>
<accession>U5ELR3</accession>
<dbReference type="InterPro" id="IPR050476">
    <property type="entry name" value="Insect_CytP450_Detox"/>
</dbReference>
<keyword evidence="10 13" id="KW-0408">Iron</keyword>
<evidence type="ECO:0000256" key="1">
    <source>
        <dbReference type="ARBA" id="ARBA00001971"/>
    </source>
</evidence>
<dbReference type="PANTHER" id="PTHR24292">
    <property type="entry name" value="CYTOCHROME P450"/>
    <property type="match status" value="1"/>
</dbReference>
<dbReference type="InterPro" id="IPR017972">
    <property type="entry name" value="Cyt_P450_CS"/>
</dbReference>
<dbReference type="AlphaFoldDB" id="U5ELR3"/>
<keyword evidence="9 14" id="KW-0560">Oxidoreductase</keyword>
<dbReference type="CDD" id="cd11056">
    <property type="entry name" value="CYP6-like"/>
    <property type="match status" value="1"/>
</dbReference>
<comment type="similarity">
    <text evidence="4 14">Belongs to the cytochrome P450 family.</text>
</comment>
<dbReference type="PRINTS" id="PR00463">
    <property type="entry name" value="EP450I"/>
</dbReference>
<dbReference type="PROSITE" id="PS00086">
    <property type="entry name" value="CYTOCHROME_P450"/>
    <property type="match status" value="1"/>
</dbReference>
<dbReference type="InterPro" id="IPR002401">
    <property type="entry name" value="Cyt_P450_E_grp-I"/>
</dbReference>
<organism evidence="15">
    <name type="scientific">Corethrella appendiculata</name>
    <dbReference type="NCBI Taxonomy" id="1370023"/>
    <lineage>
        <taxon>Eukaryota</taxon>
        <taxon>Metazoa</taxon>
        <taxon>Ecdysozoa</taxon>
        <taxon>Arthropoda</taxon>
        <taxon>Hexapoda</taxon>
        <taxon>Insecta</taxon>
        <taxon>Pterygota</taxon>
        <taxon>Neoptera</taxon>
        <taxon>Endopterygota</taxon>
        <taxon>Diptera</taxon>
        <taxon>Nematocera</taxon>
        <taxon>Culicoidea</taxon>
        <taxon>Chaoboridae</taxon>
        <taxon>Corethrella</taxon>
    </lineage>
</organism>
<keyword evidence="5 13" id="KW-0349">Heme</keyword>
<comment type="cofactor">
    <cofactor evidence="1 13">
        <name>heme</name>
        <dbReference type="ChEBI" id="CHEBI:30413"/>
    </cofactor>
</comment>
<evidence type="ECO:0000256" key="2">
    <source>
        <dbReference type="ARBA" id="ARBA00004174"/>
    </source>
</evidence>
<evidence type="ECO:0000256" key="9">
    <source>
        <dbReference type="ARBA" id="ARBA00023002"/>
    </source>
</evidence>
<dbReference type="InterPro" id="IPR001128">
    <property type="entry name" value="Cyt_P450"/>
</dbReference>
<dbReference type="Pfam" id="PF00067">
    <property type="entry name" value="p450"/>
    <property type="match status" value="1"/>
</dbReference>
<feature type="binding site" description="axial binding residue" evidence="13">
    <location>
        <position position="440"/>
    </location>
    <ligand>
        <name>heme</name>
        <dbReference type="ChEBI" id="CHEBI:30413"/>
    </ligand>
    <ligandPart>
        <name>Fe</name>
        <dbReference type="ChEBI" id="CHEBI:18248"/>
    </ligandPart>
</feature>
<protein>
    <submittedName>
        <fullName evidence="15">Putative cytochrome</fullName>
    </submittedName>
</protein>
<evidence type="ECO:0000256" key="4">
    <source>
        <dbReference type="ARBA" id="ARBA00010617"/>
    </source>
</evidence>
<evidence type="ECO:0000256" key="10">
    <source>
        <dbReference type="ARBA" id="ARBA00023004"/>
    </source>
</evidence>
<dbReference type="GO" id="GO:0005506">
    <property type="term" value="F:iron ion binding"/>
    <property type="evidence" value="ECO:0007669"/>
    <property type="project" value="InterPro"/>
</dbReference>
<keyword evidence="7" id="KW-0256">Endoplasmic reticulum</keyword>
<dbReference type="EMBL" id="GANO01001303">
    <property type="protein sequence ID" value="JAB58568.1"/>
    <property type="molecule type" value="mRNA"/>
</dbReference>
<dbReference type="GO" id="GO:0020037">
    <property type="term" value="F:heme binding"/>
    <property type="evidence" value="ECO:0007669"/>
    <property type="project" value="InterPro"/>
</dbReference>
<evidence type="ECO:0000256" key="13">
    <source>
        <dbReference type="PIRSR" id="PIRSR602401-1"/>
    </source>
</evidence>
<keyword evidence="8" id="KW-0492">Microsome</keyword>
<evidence type="ECO:0000256" key="14">
    <source>
        <dbReference type="RuleBase" id="RU000461"/>
    </source>
</evidence>
<dbReference type="Gene3D" id="1.10.630.10">
    <property type="entry name" value="Cytochrome P450"/>
    <property type="match status" value="1"/>
</dbReference>
<dbReference type="PANTHER" id="PTHR24292:SF100">
    <property type="entry name" value="CYTOCHROME P450 6A16, ISOFORM B-RELATED"/>
    <property type="match status" value="1"/>
</dbReference>
<evidence type="ECO:0000256" key="12">
    <source>
        <dbReference type="ARBA" id="ARBA00023136"/>
    </source>
</evidence>
<dbReference type="FunFam" id="1.10.630.10:FF:000042">
    <property type="entry name" value="Cytochrome P450"/>
    <property type="match status" value="1"/>
</dbReference>
<evidence type="ECO:0000256" key="5">
    <source>
        <dbReference type="ARBA" id="ARBA00022617"/>
    </source>
</evidence>
<reference evidence="15" key="1">
    <citation type="journal article" date="2014" name="Insect Biochem. Mol. Biol.">
        <title>An insight into the sialome of the frog biting fly, Corethrella appendiculata.</title>
        <authorList>
            <person name="Ribeiro J.M.C."/>
            <person name="Chagas A.C."/>
            <person name="Pham V.M."/>
            <person name="Lounibos L.P."/>
            <person name="Calvo E."/>
        </authorList>
    </citation>
    <scope>NUCLEOTIDE SEQUENCE</scope>
    <source>
        <tissue evidence="15">Salivary glands</tissue>
    </source>
</reference>
<dbReference type="GO" id="GO:0005789">
    <property type="term" value="C:endoplasmic reticulum membrane"/>
    <property type="evidence" value="ECO:0007669"/>
    <property type="project" value="UniProtKB-SubCell"/>
</dbReference>